<proteinExistence type="predicted"/>
<sequence length="560" mass="62465">MSMVYIIGHSKTSNDNNNTVAIKDQQSQNSEIDHHLQQQQQQQQQLLSTDTLLEGNHRFNKHNNNNNNHQNRKHNQDKGHYHHHNNIDKNIDDFIDETTNNENFDSVNLKRFKKEKQSNIQPLVALDAHVTENDNHDKGNNDNNNLINDSKITTNNCQLLNIHLAKQQQNNGDDVERKLISSDYSHHHKRSSIDIITRETIAAFEQNVQQESIDNGHDGNSCRRKNSIETNGHHHQTDQTQAKTFTNQSTINHYSPASMFDVKFKSYHNSNNNNNNQDNLFVSTSTNNNIGKNNFSHFINCSPNNNSFNSPTTTSTSTILNVPLLSTTMKSHIAPTGKNLCDKCGGSYATLAALISHKKSCKSKKKLPSTTTTTTARTIIDHHGSSSSSSVSRNNISSNNNNNNNTGDDKLLLNDTGLHDSDTTSLFQHHPRHHSHPHPQLLPHHTHPLLQHQHQSLSDEQQQNLNKIMAIESLAAAAAAAVAMENSSTVNQQRATSPLNVLSGHWPIANELMMTSPIPSTTTTAPSSFATSMPDMNAFLESLTPLFTGGPIPSSQSERK</sequence>
<accession>A0A9D4P1F8</accession>
<feature type="region of interest" description="Disordered" evidence="1">
    <location>
        <begin position="56"/>
        <end position="84"/>
    </location>
</feature>
<organism evidence="2">
    <name type="scientific">Dermatophagoides farinae</name>
    <name type="common">American house dust mite</name>
    <dbReference type="NCBI Taxonomy" id="6954"/>
    <lineage>
        <taxon>Eukaryota</taxon>
        <taxon>Metazoa</taxon>
        <taxon>Ecdysozoa</taxon>
        <taxon>Arthropoda</taxon>
        <taxon>Chelicerata</taxon>
        <taxon>Arachnida</taxon>
        <taxon>Acari</taxon>
        <taxon>Acariformes</taxon>
        <taxon>Sarcoptiformes</taxon>
        <taxon>Astigmata</taxon>
        <taxon>Psoroptidia</taxon>
        <taxon>Analgoidea</taxon>
        <taxon>Pyroglyphidae</taxon>
        <taxon>Dermatophagoidinae</taxon>
        <taxon>Dermatophagoides</taxon>
    </lineage>
</organism>
<evidence type="ECO:0000313" key="2">
    <source>
        <dbReference type="EMBL" id="KAH7641877.1"/>
    </source>
</evidence>
<dbReference type="Proteomes" id="UP000828236">
    <property type="component" value="Unassembled WGS sequence"/>
</dbReference>
<gene>
    <name evidence="2" type="ORF">HUG17_4922</name>
</gene>
<reference evidence="2" key="1">
    <citation type="submission" date="2020-06" db="EMBL/GenBank/DDBJ databases">
        <authorList>
            <person name="Ji K."/>
            <person name="Li J."/>
        </authorList>
    </citation>
    <scope>NUCLEOTIDE SEQUENCE</scope>
    <source>
        <strain evidence="2">JKM2019</strain>
        <tissue evidence="2">Whole body</tissue>
    </source>
</reference>
<feature type="compositionally biased region" description="Basic and acidic residues" evidence="1">
    <location>
        <begin position="407"/>
        <end position="422"/>
    </location>
</feature>
<dbReference type="EMBL" id="SDOV01000004">
    <property type="protein sequence ID" value="KAH7641877.1"/>
    <property type="molecule type" value="Genomic_DNA"/>
</dbReference>
<evidence type="ECO:0000256" key="1">
    <source>
        <dbReference type="SAM" id="MobiDB-lite"/>
    </source>
</evidence>
<feature type="region of interest" description="Disordered" evidence="1">
    <location>
        <begin position="210"/>
        <end position="243"/>
    </location>
</feature>
<feature type="compositionally biased region" description="Low complexity" evidence="1">
    <location>
        <begin position="385"/>
        <end position="405"/>
    </location>
</feature>
<protein>
    <submittedName>
        <fullName evidence="2">Uncharacterized protein</fullName>
    </submittedName>
</protein>
<dbReference type="AlphaFoldDB" id="A0A9D4P1F8"/>
<reference evidence="2" key="2">
    <citation type="journal article" date="2021" name="World Allergy Organ. J.">
        <title>Chromosome-level assembly of Dermatophagoides farinae genome and transcriptome reveals two novel allergens Der f 37 and Der f 39.</title>
        <authorList>
            <person name="Chen J."/>
            <person name="Cai Z."/>
            <person name="Fan D."/>
            <person name="Hu J."/>
            <person name="Hou Y."/>
            <person name="He Y."/>
            <person name="Zhang Z."/>
            <person name="Zhao Z."/>
            <person name="Gao P."/>
            <person name="Hu W."/>
            <person name="Sun J."/>
            <person name="Li J."/>
            <person name="Ji K."/>
        </authorList>
    </citation>
    <scope>NUCLEOTIDE SEQUENCE</scope>
    <source>
        <strain evidence="2">JKM2019</strain>
    </source>
</reference>
<feature type="compositionally biased region" description="Basic and acidic residues" evidence="1">
    <location>
        <begin position="74"/>
        <end position="84"/>
    </location>
</feature>
<feature type="region of interest" description="Disordered" evidence="1">
    <location>
        <begin position="360"/>
        <end position="445"/>
    </location>
</feature>
<comment type="caution">
    <text evidence="2">The sequence shown here is derived from an EMBL/GenBank/DDBJ whole genome shotgun (WGS) entry which is preliminary data.</text>
</comment>
<name>A0A9D4P1F8_DERFA</name>